<reference evidence="2 3" key="1">
    <citation type="journal article" date="2023" name="Antonie Van Leeuwenhoek">
        <title>Mesoterricola silvestris gen. nov., sp. nov., Mesoterricola sediminis sp. nov., Geothrix oryzae sp. nov., Geothrix edaphica sp. nov., Geothrix rubra sp. nov., and Geothrix limicola sp. nov., six novel members of Acidobacteriota isolated from soils.</title>
        <authorList>
            <person name="Itoh H."/>
            <person name="Sugisawa Y."/>
            <person name="Mise K."/>
            <person name="Xu Z."/>
            <person name="Kuniyasu M."/>
            <person name="Ushijima N."/>
            <person name="Kawano K."/>
            <person name="Kobayashi E."/>
            <person name="Shiratori Y."/>
            <person name="Masuda Y."/>
            <person name="Senoo K."/>
        </authorList>
    </citation>
    <scope>NUCLEOTIDE SEQUENCE [LARGE SCALE GENOMIC DNA]</scope>
    <source>
        <strain evidence="2 3">Red804</strain>
    </source>
</reference>
<dbReference type="InterPro" id="IPR037682">
    <property type="entry name" value="TonB_C"/>
</dbReference>
<sequence length="298" mass="32917">MRCLLPVVWTLAQAQTPAMPALTPPTTSPQAATPAPVALAPVQIVLDEVSLKGGKFKSKMDKASLLKALTDMFQQAGFTVLPSSGSIPPNALQMRFLVAAIHDRYDRVAFQVSGRASEGKNAKVNENLPGQPQRIWFANITAARSGIDEGVSEIHATLAAFATNFYKWTSFALNRPYANVVFPMTFPPAPEATRINPSEFHNWSSVKIKSDGYRPPWPVEALERRTAGNVLVELLVGEDGKPMRAYIKQGPPELYLHAIQWAMGYEFEPAIVDGKPVKAKFLFNMTYQQSDLERFSIR</sequence>
<evidence type="ECO:0000313" key="3">
    <source>
        <dbReference type="Proteomes" id="UP001165069"/>
    </source>
</evidence>
<organism evidence="2 3">
    <name type="scientific">Geothrix limicola</name>
    <dbReference type="NCBI Taxonomy" id="2927978"/>
    <lineage>
        <taxon>Bacteria</taxon>
        <taxon>Pseudomonadati</taxon>
        <taxon>Acidobacteriota</taxon>
        <taxon>Holophagae</taxon>
        <taxon>Holophagales</taxon>
        <taxon>Holophagaceae</taxon>
        <taxon>Geothrix</taxon>
    </lineage>
</organism>
<feature type="domain" description="TonB C-terminal" evidence="1">
    <location>
        <begin position="214"/>
        <end position="287"/>
    </location>
</feature>
<proteinExistence type="predicted"/>
<name>A0ABQ5QK73_9BACT</name>
<gene>
    <name evidence="2" type="ORF">GETHLI_34580</name>
</gene>
<dbReference type="Pfam" id="PF03544">
    <property type="entry name" value="TonB_C"/>
    <property type="match status" value="1"/>
</dbReference>
<evidence type="ECO:0000259" key="1">
    <source>
        <dbReference type="Pfam" id="PF03544"/>
    </source>
</evidence>
<keyword evidence="3" id="KW-1185">Reference proteome</keyword>
<dbReference type="EMBL" id="BSDE01000009">
    <property type="protein sequence ID" value="GLH74956.1"/>
    <property type="molecule type" value="Genomic_DNA"/>
</dbReference>
<protein>
    <recommendedName>
        <fullName evidence="1">TonB C-terminal domain-containing protein</fullName>
    </recommendedName>
</protein>
<dbReference type="Gene3D" id="3.30.1150.10">
    <property type="match status" value="1"/>
</dbReference>
<comment type="caution">
    <text evidence="2">The sequence shown here is derived from an EMBL/GenBank/DDBJ whole genome shotgun (WGS) entry which is preliminary data.</text>
</comment>
<evidence type="ECO:0000313" key="2">
    <source>
        <dbReference type="EMBL" id="GLH74956.1"/>
    </source>
</evidence>
<accession>A0ABQ5QK73</accession>
<dbReference type="Proteomes" id="UP001165069">
    <property type="component" value="Unassembled WGS sequence"/>
</dbReference>
<dbReference type="SUPFAM" id="SSF74653">
    <property type="entry name" value="TolA/TonB C-terminal domain"/>
    <property type="match status" value="1"/>
</dbReference>